<feature type="compositionally biased region" description="Basic and acidic residues" evidence="1">
    <location>
        <begin position="788"/>
        <end position="802"/>
    </location>
</feature>
<dbReference type="InterPro" id="IPR004875">
    <property type="entry name" value="DDE_SF_endonuclease_dom"/>
</dbReference>
<feature type="region of interest" description="Disordered" evidence="1">
    <location>
        <begin position="788"/>
        <end position="812"/>
    </location>
</feature>
<dbReference type="eggNOG" id="KOG3105">
    <property type="taxonomic scope" value="Eukaryota"/>
</dbReference>
<feature type="compositionally biased region" description="Basic and acidic residues" evidence="1">
    <location>
        <begin position="470"/>
        <end position="509"/>
    </location>
</feature>
<feature type="compositionally biased region" description="Basic and acidic residues" evidence="1">
    <location>
        <begin position="278"/>
        <end position="288"/>
    </location>
</feature>
<name>E3NEE8_CAERE</name>
<dbReference type="InterPro" id="IPR050863">
    <property type="entry name" value="CenT-Element_Derived"/>
</dbReference>
<evidence type="ECO:0000256" key="1">
    <source>
        <dbReference type="SAM" id="MobiDB-lite"/>
    </source>
</evidence>
<feature type="region of interest" description="Disordered" evidence="1">
    <location>
        <begin position="434"/>
        <end position="529"/>
    </location>
</feature>
<accession>E3NEE8</accession>
<reference evidence="3" key="1">
    <citation type="submission" date="2007-07" db="EMBL/GenBank/DDBJ databases">
        <title>PCAP assembly of the Caenorhabditis remanei genome.</title>
        <authorList>
            <consortium name="The Caenorhabditis remanei Sequencing Consortium"/>
            <person name="Wilson R.K."/>
        </authorList>
    </citation>
    <scope>NUCLEOTIDE SEQUENCE [LARGE SCALE GENOMIC DNA]</scope>
    <source>
        <strain evidence="3">PB4641</strain>
    </source>
</reference>
<evidence type="ECO:0000313" key="3">
    <source>
        <dbReference type="EMBL" id="EFO94600.1"/>
    </source>
</evidence>
<feature type="compositionally biased region" description="Basic residues" evidence="1">
    <location>
        <begin position="460"/>
        <end position="469"/>
    </location>
</feature>
<dbReference type="Proteomes" id="UP000008281">
    <property type="component" value="Unassembled WGS sequence"/>
</dbReference>
<dbReference type="InterPro" id="IPR038765">
    <property type="entry name" value="Papain-like_cys_pep_sf"/>
</dbReference>
<dbReference type="InParanoid" id="E3NEE8"/>
<feature type="compositionally biased region" description="Polar residues" evidence="1">
    <location>
        <begin position="510"/>
        <end position="528"/>
    </location>
</feature>
<keyword evidence="4" id="KW-1185">Reference proteome</keyword>
<protein>
    <recommendedName>
        <fullName evidence="2">DDE-1 domain-containing protein</fullName>
    </recommendedName>
</protein>
<dbReference type="HOGENOM" id="CLU_257130_0_0_1"/>
<evidence type="ECO:0000259" key="2">
    <source>
        <dbReference type="Pfam" id="PF03184"/>
    </source>
</evidence>
<dbReference type="PANTHER" id="PTHR19303">
    <property type="entry name" value="TRANSPOSON"/>
    <property type="match status" value="1"/>
</dbReference>
<dbReference type="STRING" id="31234.E3NEE8"/>
<evidence type="ECO:0000313" key="4">
    <source>
        <dbReference type="Proteomes" id="UP000008281"/>
    </source>
</evidence>
<gene>
    <name evidence="3" type="ORF">CRE_06139</name>
</gene>
<organism evidence="4">
    <name type="scientific">Caenorhabditis remanei</name>
    <name type="common">Caenorhabditis vulgaris</name>
    <dbReference type="NCBI Taxonomy" id="31234"/>
    <lineage>
        <taxon>Eukaryota</taxon>
        <taxon>Metazoa</taxon>
        <taxon>Ecdysozoa</taxon>
        <taxon>Nematoda</taxon>
        <taxon>Chromadorea</taxon>
        <taxon>Rhabditida</taxon>
        <taxon>Rhabditina</taxon>
        <taxon>Rhabditomorpha</taxon>
        <taxon>Rhabditoidea</taxon>
        <taxon>Rhabditidae</taxon>
        <taxon>Peloderinae</taxon>
        <taxon>Caenorhabditis</taxon>
    </lineage>
</organism>
<feature type="compositionally biased region" description="Basic and acidic residues" evidence="1">
    <location>
        <begin position="297"/>
        <end position="307"/>
    </location>
</feature>
<feature type="domain" description="DDE-1" evidence="2">
    <location>
        <begin position="1152"/>
        <end position="1258"/>
    </location>
</feature>
<feature type="region of interest" description="Disordered" evidence="1">
    <location>
        <begin position="260"/>
        <end position="313"/>
    </location>
</feature>
<dbReference type="GO" id="GO:0005634">
    <property type="term" value="C:nucleus"/>
    <property type="evidence" value="ECO:0007669"/>
    <property type="project" value="TreeGrafter"/>
</dbReference>
<dbReference type="EMBL" id="DS268620">
    <property type="protein sequence ID" value="EFO94600.1"/>
    <property type="molecule type" value="Genomic_DNA"/>
</dbReference>
<dbReference type="Pfam" id="PF03184">
    <property type="entry name" value="DDE_1"/>
    <property type="match status" value="1"/>
</dbReference>
<dbReference type="OrthoDB" id="5876883at2759"/>
<dbReference type="GO" id="GO:0003677">
    <property type="term" value="F:DNA binding"/>
    <property type="evidence" value="ECO:0007669"/>
    <property type="project" value="TreeGrafter"/>
</dbReference>
<sequence>MLMPEQSSISQFTKSNGLWGNYHRLTESTFPSLLPPPSYDSLISPKSTVLRSEKIEFLQEDPTSIFLMKVPSELKNMDEKKNTPFGSMLSATKSFSDKYFEDKKHTAGKYWENTGKKMEASKLTATYPIVESRFDKIVEEPETVNVEMSVDSFKSERTAKDIHRNKDSTSIDLWNPTFFTVDNKEGNKKFNHMDELMESNVEVYREQNLGREDYPMFECLKKNHERSLSFANHSTPSCALSLSMTLHSHSNEDFGMETIQSSNSDFCRPKENQNYWRNEAKRRLEKEKKSKTKQKSSKKDDKSKEIDPDTSARVLRKLEENRVSENGLNQSELQYLQNFSSRTTFALQKEELQARNEEKRILHMEATQDGYSYKPYNSNQTVAVKTEIIKENKKYNGATEKIEKKKKLKKSNGNEMKTRNWVSWKKFKNLFRSDKRSSNDIQDGSEATVTETDGASSKSNKNKQKRRVKEQKNLIEKDQNEKSDNYNDNTQEKLKNDHEKTDKTMRNDQENQAQAATEKNPNNASSESYGHINQREIHGPSFGKESGLQASLRFGLEDIDVEAALKKNSKMTDQGVFHLLYEMVGDYNTGKEESFQFGLIHPNFLNDYFDVQSTQSFTDAFSEYTCFVRAIKPQKLLMPILRRDHFALVVFGKDSENSQMIRVHVLDSSPGQRMITENEAEKIAHEYFGENIEDVFIERAEKEEAQKQAFGSNDCGVFTCHNAKRYLEANTESLRKLHYMMKLQDDDLIIDTSATRKANADILKILKVAQDTYQENYVVPFAPVQHHSDLSDLPSEESKIDKSSNGSNVSGDYRKIDERSIRSHLTNKRINGKMFKKFELRQKKKGRIGKMKADENIIENVITAEKVVKEINKAIAEVKDRNELKKLYNAKKILEDQTKIFSEPSSTSEEISCGSDFSPPRVNKYTPLRLTEKQKKFIIQKYDTKEISLDEIIRRFHFPASKKDAKCEIRRIRKEIRSQKTNQRHALELLNDRVVNMVKAAIDNNDEIHEDFIQRTGMNQAVCFGVKNFKASRNWVAGIKKRLNLVSRHIDRRIVKPKANSGPSEEEKVRKFLLTEIPRLKRKYAPSHIFNVDQTSVKYEMTKNRCLDVRGKKKVEKYAQRKNALSHSFTVNPCISAAGEIIGKTFITLAEQQTPRSFQRMVAPFTELYVTNTKSGMMTSDLAIEWLEKVFMPVVPKDSVLILDAWPGWKRMIEENTVNSKNLEFVVLPDGTTSKLQPLDLCFNRQLKNFIRKLETQIRYTHSNIIIARRERQLQIVQYILNQFKAPRYKGLMERGFFLNQILDKRPAYFETPDQYCMNVKATGGKLCANCRQFSYCKCSYPTCGILICASCALEHLHP</sequence>
<dbReference type="SUPFAM" id="SSF54001">
    <property type="entry name" value="Cysteine proteinases"/>
    <property type="match status" value="1"/>
</dbReference>
<proteinExistence type="predicted"/>
<feature type="compositionally biased region" description="Polar residues" evidence="1">
    <location>
        <begin position="439"/>
        <end position="455"/>
    </location>
</feature>
<dbReference type="Gene3D" id="3.40.395.10">
    <property type="entry name" value="Adenoviral Proteinase, Chain A"/>
    <property type="match status" value="1"/>
</dbReference>